<reference evidence="4" key="1">
    <citation type="journal article" date="2020" name="Plant J.">
        <title>Transposons played a major role in the diversification between the closely related almond and peach genomes: results from the almond genome sequence.</title>
        <authorList>
            <person name="Alioto T."/>
            <person name="Alexiou K.G."/>
            <person name="Bardil A."/>
            <person name="Barteri F."/>
            <person name="Castanera R."/>
            <person name="Cruz F."/>
            <person name="Dhingra A."/>
            <person name="Duval H."/>
            <person name="Fernandez I Marti A."/>
            <person name="Frias L."/>
            <person name="Galan B."/>
            <person name="Garcia J.L."/>
            <person name="Howad W."/>
            <person name="Gomez-Garrido J."/>
            <person name="Gut M."/>
            <person name="Julca I."/>
            <person name="Morata J."/>
            <person name="Puigdomenech P."/>
            <person name="Ribeca P."/>
            <person name="Rubio Cabetas M.J."/>
            <person name="Vlasova A."/>
            <person name="Wirthensohn M."/>
            <person name="Garcia-Mas J."/>
            <person name="Gabaldon T."/>
            <person name="Casacuberta J.M."/>
            <person name="Arus P."/>
        </authorList>
    </citation>
    <scope>NUCLEOTIDE SEQUENCE [LARGE SCALE GENOMIC DNA]</scope>
    <source>
        <strain evidence="4">cv. Texas</strain>
    </source>
</reference>
<dbReference type="Gramene" id="VVA24985">
    <property type="protein sequence ID" value="VVA24985"/>
    <property type="gene ID" value="Prudul26B009609"/>
</dbReference>
<gene>
    <name evidence="3" type="ORF">ALMOND_2B009609</name>
</gene>
<dbReference type="EMBL" id="CABIKO010000089">
    <property type="protein sequence ID" value="VVA24985.1"/>
    <property type="molecule type" value="Genomic_DNA"/>
</dbReference>
<protein>
    <submittedName>
        <fullName evidence="3">PREDICTED: Retrovirus-related Pol poly from transposon</fullName>
    </submittedName>
</protein>
<dbReference type="OMA" id="SERGMQE"/>
<accession>A0A5E4FAM7</accession>
<dbReference type="Pfam" id="PF13976">
    <property type="entry name" value="gag_pre-integrs"/>
    <property type="match status" value="1"/>
</dbReference>
<evidence type="ECO:0000313" key="4">
    <source>
        <dbReference type="Proteomes" id="UP000327085"/>
    </source>
</evidence>
<dbReference type="AlphaFoldDB" id="A0A5E4FAM7"/>
<evidence type="ECO:0000259" key="2">
    <source>
        <dbReference type="Pfam" id="PF22936"/>
    </source>
</evidence>
<organism evidence="3 4">
    <name type="scientific">Prunus dulcis</name>
    <name type="common">Almond</name>
    <name type="synonym">Amygdalus dulcis</name>
    <dbReference type="NCBI Taxonomy" id="3755"/>
    <lineage>
        <taxon>Eukaryota</taxon>
        <taxon>Viridiplantae</taxon>
        <taxon>Streptophyta</taxon>
        <taxon>Embryophyta</taxon>
        <taxon>Tracheophyta</taxon>
        <taxon>Spermatophyta</taxon>
        <taxon>Magnoliopsida</taxon>
        <taxon>eudicotyledons</taxon>
        <taxon>Gunneridae</taxon>
        <taxon>Pentapetalae</taxon>
        <taxon>rosids</taxon>
        <taxon>fabids</taxon>
        <taxon>Rosales</taxon>
        <taxon>Rosaceae</taxon>
        <taxon>Amygdaloideae</taxon>
        <taxon>Amygdaleae</taxon>
        <taxon>Prunus</taxon>
    </lineage>
</organism>
<feature type="domain" description="GAG-pre-integrase" evidence="1">
    <location>
        <begin position="75"/>
        <end position="112"/>
    </location>
</feature>
<name>A0A5E4FAM7_PRUDU</name>
<dbReference type="InterPro" id="IPR025724">
    <property type="entry name" value="GAG-pre-integrase_dom"/>
</dbReference>
<dbReference type="Proteomes" id="UP000327085">
    <property type="component" value="Chromosome 2"/>
</dbReference>
<evidence type="ECO:0000313" key="3">
    <source>
        <dbReference type="EMBL" id="VVA24985.1"/>
    </source>
</evidence>
<evidence type="ECO:0000259" key="1">
    <source>
        <dbReference type="Pfam" id="PF13976"/>
    </source>
</evidence>
<feature type="domain" description="Retrovirus-related Pol polyprotein from transposon TNT 1-94-like beta-barrel" evidence="2">
    <location>
        <begin position="1"/>
        <end position="69"/>
    </location>
</feature>
<dbReference type="InParanoid" id="A0A5E4FAM7"/>
<dbReference type="InterPro" id="IPR054722">
    <property type="entry name" value="PolX-like_BBD"/>
</dbReference>
<dbReference type="Pfam" id="PF22936">
    <property type="entry name" value="Pol_BBD"/>
    <property type="match status" value="1"/>
</dbReference>
<sequence length="168" mass="19319">MCSNKELFDTYDKEEGGEVMMGDGSMCRVKGTDTIKVKMHDRAVRTLEMVRRIPKLRKNLISLETLDKNVTGGAAVSTSKDSDDETQLWHLRLGHMSERGMQELHNRKLLKDVWGSSPVKSNEKSEIFTKFKEWKAEVENLTGRKIKILKSDNGAEYKDNKFLRVLQK</sequence>
<proteinExistence type="predicted"/>